<sequence length="46" mass="5588">MNLEKTNCWRLFWIWGDDQRHVSLVIQVANIYGTVRSHSKSWNREL</sequence>
<reference evidence="1" key="2">
    <citation type="journal article" date="2015" name="Data Brief">
        <title>Shoot transcriptome of the giant reed, Arundo donax.</title>
        <authorList>
            <person name="Barrero R.A."/>
            <person name="Guerrero F.D."/>
            <person name="Moolhuijzen P."/>
            <person name="Goolsby J.A."/>
            <person name="Tidwell J."/>
            <person name="Bellgard S.E."/>
            <person name="Bellgard M.I."/>
        </authorList>
    </citation>
    <scope>NUCLEOTIDE SEQUENCE</scope>
    <source>
        <tissue evidence="1">Shoot tissue taken approximately 20 cm above the soil surface</tissue>
    </source>
</reference>
<organism evidence="1">
    <name type="scientific">Arundo donax</name>
    <name type="common">Giant reed</name>
    <name type="synonym">Donax arundinaceus</name>
    <dbReference type="NCBI Taxonomy" id="35708"/>
    <lineage>
        <taxon>Eukaryota</taxon>
        <taxon>Viridiplantae</taxon>
        <taxon>Streptophyta</taxon>
        <taxon>Embryophyta</taxon>
        <taxon>Tracheophyta</taxon>
        <taxon>Spermatophyta</taxon>
        <taxon>Magnoliopsida</taxon>
        <taxon>Liliopsida</taxon>
        <taxon>Poales</taxon>
        <taxon>Poaceae</taxon>
        <taxon>PACMAD clade</taxon>
        <taxon>Arundinoideae</taxon>
        <taxon>Arundineae</taxon>
        <taxon>Arundo</taxon>
    </lineage>
</organism>
<name>A0A0A9F8F5_ARUDO</name>
<proteinExistence type="predicted"/>
<accession>A0A0A9F8F5</accession>
<evidence type="ECO:0000313" key="1">
    <source>
        <dbReference type="EMBL" id="JAE04533.1"/>
    </source>
</evidence>
<reference evidence="1" key="1">
    <citation type="submission" date="2014-09" db="EMBL/GenBank/DDBJ databases">
        <authorList>
            <person name="Magalhaes I.L.F."/>
            <person name="Oliveira U."/>
            <person name="Santos F.R."/>
            <person name="Vidigal T.H.D.A."/>
            <person name="Brescovit A.D."/>
            <person name="Santos A.J."/>
        </authorList>
    </citation>
    <scope>NUCLEOTIDE SEQUENCE</scope>
    <source>
        <tissue evidence="1">Shoot tissue taken approximately 20 cm above the soil surface</tissue>
    </source>
</reference>
<dbReference type="EMBL" id="GBRH01193363">
    <property type="protein sequence ID" value="JAE04533.1"/>
    <property type="molecule type" value="Transcribed_RNA"/>
</dbReference>
<dbReference type="AlphaFoldDB" id="A0A0A9F8F5"/>
<protein>
    <submittedName>
        <fullName evidence="1">Uncharacterized protein</fullName>
    </submittedName>
</protein>